<proteinExistence type="predicted"/>
<reference evidence="1" key="1">
    <citation type="submission" date="2022-04" db="EMBL/GenBank/DDBJ databases">
        <title>Tomato heritable bacteria conferring resistance against bacterial wilt.</title>
        <authorList>
            <person name="Yin J."/>
        </authorList>
    </citation>
    <scope>NUCLEOTIDE SEQUENCE</scope>
    <source>
        <strain evidence="1">Cra20</strain>
    </source>
</reference>
<dbReference type="InterPro" id="IPR015947">
    <property type="entry name" value="PUA-like_sf"/>
</dbReference>
<comment type="caution">
    <text evidence="1">The sequence shown here is derived from an EMBL/GenBank/DDBJ whole genome shotgun (WGS) entry which is preliminary data.</text>
</comment>
<organism evidence="1">
    <name type="scientific">Sphingomonas psychrotolerans</name>
    <dbReference type="NCBI Taxonomy" id="1327635"/>
    <lineage>
        <taxon>Bacteria</taxon>
        <taxon>Pseudomonadati</taxon>
        <taxon>Pseudomonadota</taxon>
        <taxon>Alphaproteobacteria</taxon>
        <taxon>Sphingomonadales</taxon>
        <taxon>Sphingomonadaceae</taxon>
        <taxon>Sphingomonas</taxon>
    </lineage>
</organism>
<accession>A0ABU3N144</accession>
<dbReference type="Gene3D" id="2.30.130.30">
    <property type="entry name" value="Hypothetical protein"/>
    <property type="match status" value="1"/>
</dbReference>
<dbReference type="SUPFAM" id="SSF88697">
    <property type="entry name" value="PUA domain-like"/>
    <property type="match status" value="1"/>
</dbReference>
<name>A0ABU3N144_9SPHN</name>
<protein>
    <submittedName>
        <fullName evidence="1">ASCH domain-containing protein</fullName>
    </submittedName>
</protein>
<gene>
    <name evidence="1" type="ORF">MZO42_06090</name>
</gene>
<dbReference type="EMBL" id="JALMLT010000001">
    <property type="protein sequence ID" value="MDT8758262.1"/>
    <property type="molecule type" value="Genomic_DNA"/>
</dbReference>
<evidence type="ECO:0000313" key="1">
    <source>
        <dbReference type="EMBL" id="MDT8758262.1"/>
    </source>
</evidence>
<sequence length="144" mass="16163">MKAISLWQPWASAVALGWKSNETRHWSTKYRGPIAIHAAKKWTIEERVAAIDATKETGDRRLVDPPRGVIVATAVLVGIERTEDLLPRIRGTIEDWFGNYAPGRFAWKLERISRLAIPIPFTGRQGLFDVPDSVFGTAMEARHG</sequence>